<dbReference type="RefSeq" id="WP_254270540.1">
    <property type="nucleotide sequence ID" value="NZ_CP100402.1"/>
</dbReference>
<comment type="caution">
    <text evidence="1">The sequence shown here is derived from an EMBL/GenBank/DDBJ whole genome shotgun (WGS) entry which is preliminary data.</text>
</comment>
<evidence type="ECO:0000313" key="2">
    <source>
        <dbReference type="Proteomes" id="UP001595945"/>
    </source>
</evidence>
<keyword evidence="2" id="KW-1185">Reference proteome</keyword>
<dbReference type="GeneID" id="73047623"/>
<reference evidence="1 2" key="1">
    <citation type="journal article" date="2019" name="Int. J. Syst. Evol. Microbiol.">
        <title>The Global Catalogue of Microorganisms (GCM) 10K type strain sequencing project: providing services to taxonomists for standard genome sequencing and annotation.</title>
        <authorList>
            <consortium name="The Broad Institute Genomics Platform"/>
            <consortium name="The Broad Institute Genome Sequencing Center for Infectious Disease"/>
            <person name="Wu L."/>
            <person name="Ma J."/>
        </authorList>
    </citation>
    <scope>NUCLEOTIDE SEQUENCE [LARGE SCALE GENOMIC DNA]</scope>
    <source>
        <strain evidence="1 2">XZYJ18</strain>
    </source>
</reference>
<dbReference type="Proteomes" id="UP001595945">
    <property type="component" value="Unassembled WGS sequence"/>
</dbReference>
<sequence length="194" mass="21047">MTSDDPPTETLDRIDRLALTRRILRDDAVPSETLARAVGSPAVDHAERIERARTSLGMVTGFHPERLESLRSIVDEMSGAAADDAADLLEGLVALQATLVNRTEVAVSDTDLLRFATRRLAGTPTVWKRAYPDIDRVSVAGVSMLTATLEDFLRTVGRQTSVDVSLYLRNGTGPAIVDQLSRQSVTFEPGVDVS</sequence>
<gene>
    <name evidence="1" type="ORF">ACFO9K_23185</name>
</gene>
<dbReference type="EMBL" id="JBHSHT010000005">
    <property type="protein sequence ID" value="MFC4827150.1"/>
    <property type="molecule type" value="Genomic_DNA"/>
</dbReference>
<proteinExistence type="predicted"/>
<evidence type="ECO:0000313" key="1">
    <source>
        <dbReference type="EMBL" id="MFC4827150.1"/>
    </source>
</evidence>
<dbReference type="Pfam" id="PF26510">
    <property type="entry name" value="Halo_UvrD_like"/>
    <property type="match status" value="1"/>
</dbReference>
<protein>
    <submittedName>
        <fullName evidence="1">Uncharacterized protein</fullName>
    </submittedName>
</protein>
<accession>A0ABD5Q8V6</accession>
<dbReference type="InterPro" id="IPR058819">
    <property type="entry name" value="UvrD_dom-like"/>
</dbReference>
<dbReference type="AlphaFoldDB" id="A0ABD5Q8V6"/>
<name>A0ABD5Q8V6_9EURY</name>
<organism evidence="1 2">
    <name type="scientific">Halorussus aquaticus</name>
    <dbReference type="NCBI Taxonomy" id="2953748"/>
    <lineage>
        <taxon>Archaea</taxon>
        <taxon>Methanobacteriati</taxon>
        <taxon>Methanobacteriota</taxon>
        <taxon>Stenosarchaea group</taxon>
        <taxon>Halobacteria</taxon>
        <taxon>Halobacteriales</taxon>
        <taxon>Haladaptataceae</taxon>
        <taxon>Halorussus</taxon>
    </lineage>
</organism>